<dbReference type="PANTHER" id="PTHR45737">
    <property type="entry name" value="VON WILLEBRAND FACTOR A DOMAIN-CONTAINING PROTEIN 5A"/>
    <property type="match status" value="1"/>
</dbReference>
<accession>A0A8D0HBZ8</accession>
<name>A0A8D0HBZ8_SPHPU</name>
<dbReference type="Ensembl" id="ENSSPUT00000018693.1">
    <property type="protein sequence ID" value="ENSSPUP00000017560.1"/>
    <property type="gene ID" value="ENSSPUG00000013572.1"/>
</dbReference>
<evidence type="ECO:0008006" key="3">
    <source>
        <dbReference type="Google" id="ProtNLM"/>
    </source>
</evidence>
<organism evidence="1 2">
    <name type="scientific">Sphenodon punctatus</name>
    <name type="common">Tuatara</name>
    <name type="synonym">Hatteria punctata</name>
    <dbReference type="NCBI Taxonomy" id="8508"/>
    <lineage>
        <taxon>Eukaryota</taxon>
        <taxon>Metazoa</taxon>
        <taxon>Chordata</taxon>
        <taxon>Craniata</taxon>
        <taxon>Vertebrata</taxon>
        <taxon>Euteleostomi</taxon>
        <taxon>Lepidosauria</taxon>
        <taxon>Sphenodontia</taxon>
        <taxon>Sphenodontidae</taxon>
        <taxon>Sphenodon</taxon>
    </lineage>
</organism>
<dbReference type="GeneTree" id="ENSGT00940000162662"/>
<dbReference type="Proteomes" id="UP000694392">
    <property type="component" value="Unplaced"/>
</dbReference>
<dbReference type="PANTHER" id="PTHR45737:SF6">
    <property type="entry name" value="VON WILLEBRAND FACTOR A DOMAIN-CONTAINING PROTEIN 5A"/>
    <property type="match status" value="1"/>
</dbReference>
<proteinExistence type="predicted"/>
<sequence>MVPGSLFADSAGGSITQEIPRAPQGQLPYTLSLSATLESPYGIARVHSDCALTPLRYTAGDNTAAQVSLAEGHQFDRDVELLVYYEEVHRPSALLESGKAGAEPGSFMGDPVLLLTLYPSFPAAALGPSNTGEFLFLMDRSGSMADRT</sequence>
<evidence type="ECO:0000313" key="2">
    <source>
        <dbReference type="Proteomes" id="UP000694392"/>
    </source>
</evidence>
<keyword evidence="2" id="KW-1185">Reference proteome</keyword>
<dbReference type="AlphaFoldDB" id="A0A8D0HBZ8"/>
<reference evidence="1" key="2">
    <citation type="submission" date="2025-09" db="UniProtKB">
        <authorList>
            <consortium name="Ensembl"/>
        </authorList>
    </citation>
    <scope>IDENTIFICATION</scope>
</reference>
<protein>
    <recommendedName>
        <fullName evidence="3">VIT domain-containing protein</fullName>
    </recommendedName>
</protein>
<evidence type="ECO:0000313" key="1">
    <source>
        <dbReference type="Ensembl" id="ENSSPUP00000017560.1"/>
    </source>
</evidence>
<reference evidence="1" key="1">
    <citation type="submission" date="2025-08" db="UniProtKB">
        <authorList>
            <consortium name="Ensembl"/>
        </authorList>
    </citation>
    <scope>IDENTIFICATION</scope>
</reference>